<dbReference type="InterPro" id="IPR013126">
    <property type="entry name" value="Hsp_70_fam"/>
</dbReference>
<reference evidence="5 6" key="2">
    <citation type="journal article" date="2017" name="Genome Biol.">
        <title>New reference genome sequences of hot pepper reveal the massive evolution of plant disease-resistance genes by retroduplication.</title>
        <authorList>
            <person name="Kim S."/>
            <person name="Park J."/>
            <person name="Yeom S.I."/>
            <person name="Kim Y.M."/>
            <person name="Seo E."/>
            <person name="Kim K.T."/>
            <person name="Kim M.S."/>
            <person name="Lee J.M."/>
            <person name="Cheong K."/>
            <person name="Shin H.S."/>
            <person name="Kim S.B."/>
            <person name="Han K."/>
            <person name="Lee J."/>
            <person name="Park M."/>
            <person name="Lee H.A."/>
            <person name="Lee H.Y."/>
            <person name="Lee Y."/>
            <person name="Oh S."/>
            <person name="Lee J.H."/>
            <person name="Choi E."/>
            <person name="Choi E."/>
            <person name="Lee S.E."/>
            <person name="Jeon J."/>
            <person name="Kim H."/>
            <person name="Choi G."/>
            <person name="Song H."/>
            <person name="Lee J."/>
            <person name="Lee S.C."/>
            <person name="Kwon J.K."/>
            <person name="Lee H.Y."/>
            <person name="Koo N."/>
            <person name="Hong Y."/>
            <person name="Kim R.W."/>
            <person name="Kang W.H."/>
            <person name="Huh J.H."/>
            <person name="Kang B.C."/>
            <person name="Yang T.J."/>
            <person name="Lee Y.H."/>
            <person name="Bennetzen J.L."/>
            <person name="Choi D."/>
        </authorList>
    </citation>
    <scope>NUCLEOTIDE SEQUENCE [LARGE SCALE GENOMIC DNA]</scope>
    <source>
        <strain evidence="6">cv. CM334</strain>
    </source>
</reference>
<dbReference type="PRINTS" id="PR00301">
    <property type="entry name" value="HEATSHOCK70"/>
</dbReference>
<dbReference type="Gene3D" id="1.20.1270.10">
    <property type="match status" value="1"/>
</dbReference>
<dbReference type="AlphaFoldDB" id="A0A2G2Y3Y0"/>
<feature type="compositionally biased region" description="Polar residues" evidence="4">
    <location>
        <begin position="268"/>
        <end position="283"/>
    </location>
</feature>
<evidence type="ECO:0000256" key="2">
    <source>
        <dbReference type="ARBA" id="ARBA00022840"/>
    </source>
</evidence>
<dbReference type="PANTHER" id="PTHR19375">
    <property type="entry name" value="HEAT SHOCK PROTEIN 70KDA"/>
    <property type="match status" value="1"/>
</dbReference>
<dbReference type="GO" id="GO:0044183">
    <property type="term" value="F:protein folding chaperone"/>
    <property type="evidence" value="ECO:0000318"/>
    <property type="project" value="GO_Central"/>
</dbReference>
<keyword evidence="1" id="KW-0547">Nucleotide-binding</keyword>
<proteinExistence type="predicted"/>
<evidence type="ECO:0000313" key="6">
    <source>
        <dbReference type="Proteomes" id="UP000222542"/>
    </source>
</evidence>
<evidence type="ECO:0000256" key="1">
    <source>
        <dbReference type="ARBA" id="ARBA00022741"/>
    </source>
</evidence>
<dbReference type="Pfam" id="PF00012">
    <property type="entry name" value="HSP70"/>
    <property type="match status" value="2"/>
</dbReference>
<keyword evidence="3" id="KW-0346">Stress response</keyword>
<dbReference type="Proteomes" id="UP000222542">
    <property type="component" value="Unassembled WGS sequence"/>
</dbReference>
<dbReference type="STRING" id="4072.A0A2G2Y3Y0"/>
<protein>
    <submittedName>
        <fullName evidence="5">Uncharacterized protein</fullName>
    </submittedName>
</protein>
<dbReference type="FunFam" id="3.30.420.40:FF:000465">
    <property type="entry name" value="Heat shock cognate 70 kDa protein 2"/>
    <property type="match status" value="1"/>
</dbReference>
<accession>A0A2G2Y3Y0</accession>
<evidence type="ECO:0000256" key="3">
    <source>
        <dbReference type="ARBA" id="ARBA00023016"/>
    </source>
</evidence>
<keyword evidence="6" id="KW-1185">Reference proteome</keyword>
<dbReference type="InterPro" id="IPR043129">
    <property type="entry name" value="ATPase_NBD"/>
</dbReference>
<dbReference type="GO" id="GO:0140662">
    <property type="term" value="F:ATP-dependent protein folding chaperone"/>
    <property type="evidence" value="ECO:0007669"/>
    <property type="project" value="InterPro"/>
</dbReference>
<dbReference type="SUPFAM" id="SSF100920">
    <property type="entry name" value="Heat shock protein 70kD (HSP70), peptide-binding domain"/>
    <property type="match status" value="1"/>
</dbReference>
<dbReference type="GO" id="GO:0006950">
    <property type="term" value="P:response to stress"/>
    <property type="evidence" value="ECO:0007669"/>
    <property type="project" value="UniProtKB-ARBA"/>
</dbReference>
<dbReference type="InterPro" id="IPR018181">
    <property type="entry name" value="Heat_shock_70_CS"/>
</dbReference>
<keyword evidence="2" id="KW-0067">ATP-binding</keyword>
<organism evidence="5 6">
    <name type="scientific">Capsicum annuum</name>
    <name type="common">Capsicum pepper</name>
    <dbReference type="NCBI Taxonomy" id="4072"/>
    <lineage>
        <taxon>Eukaryota</taxon>
        <taxon>Viridiplantae</taxon>
        <taxon>Streptophyta</taxon>
        <taxon>Embryophyta</taxon>
        <taxon>Tracheophyta</taxon>
        <taxon>Spermatophyta</taxon>
        <taxon>Magnoliopsida</taxon>
        <taxon>eudicotyledons</taxon>
        <taxon>Gunneridae</taxon>
        <taxon>Pentapetalae</taxon>
        <taxon>asterids</taxon>
        <taxon>lamiids</taxon>
        <taxon>Solanales</taxon>
        <taxon>Solanaceae</taxon>
        <taxon>Solanoideae</taxon>
        <taxon>Capsiceae</taxon>
        <taxon>Capsicum</taxon>
    </lineage>
</organism>
<dbReference type="GO" id="GO:0005524">
    <property type="term" value="F:ATP binding"/>
    <property type="evidence" value="ECO:0007669"/>
    <property type="project" value="UniProtKB-KW"/>
</dbReference>
<dbReference type="EMBL" id="AYRZ02000014">
    <property type="protein sequence ID" value="PHT64476.1"/>
    <property type="molecule type" value="Genomic_DNA"/>
</dbReference>
<dbReference type="GO" id="GO:0016887">
    <property type="term" value="F:ATP hydrolysis activity"/>
    <property type="evidence" value="ECO:0000318"/>
    <property type="project" value="GO_Central"/>
</dbReference>
<gene>
    <name evidence="5" type="ORF">T459_31630</name>
</gene>
<name>A0A2G2Y3Y0_CAPAN</name>
<dbReference type="Gene3D" id="3.90.640.10">
    <property type="entry name" value="Actin, Chain A, domain 4"/>
    <property type="match status" value="1"/>
</dbReference>
<dbReference type="PROSITE" id="PS01036">
    <property type="entry name" value="HSP70_3"/>
    <property type="match status" value="1"/>
</dbReference>
<dbReference type="SUPFAM" id="SSF53067">
    <property type="entry name" value="Actin-like ATPase domain"/>
    <property type="match status" value="1"/>
</dbReference>
<dbReference type="Gene3D" id="3.30.420.40">
    <property type="match status" value="2"/>
</dbReference>
<dbReference type="GO" id="GO:0042026">
    <property type="term" value="P:protein refolding"/>
    <property type="evidence" value="ECO:0000318"/>
    <property type="project" value="GO_Central"/>
</dbReference>
<sequence length="283" mass="32137">MLSSTSQTITEIDYLYEGINFYSTIMRARFEELNMDLCVKCMEPVEQCLRHAKMDKSPIHDVVLVGGSTRIPKVQQLLRDFFNGKELCKSISPDEVFAYGNAVKAPILSGEDNKKVKDLFLLDATPLLLGLGTAGGVMTVFIPRNTTIPTKKQQVFSTYSDNHPVYFYIDADGILNISVEDKTTRQKNKITITNDKGRISKEKIEKMVQEEEKYKFEDEAHKKKVDGKNSLDKCAYNMRNSIKDESIASKLQLTRRRLRMTLSKSSSGLMPTSLLSPMNLRTR</sequence>
<dbReference type="GO" id="GO:0005737">
    <property type="term" value="C:cytoplasm"/>
    <property type="evidence" value="ECO:0000318"/>
    <property type="project" value="GO_Central"/>
</dbReference>
<dbReference type="Gramene" id="PHT64476">
    <property type="protein sequence ID" value="PHT64476"/>
    <property type="gene ID" value="T459_31630"/>
</dbReference>
<dbReference type="InterPro" id="IPR029048">
    <property type="entry name" value="HSP70_C_sf"/>
</dbReference>
<evidence type="ECO:0000313" key="5">
    <source>
        <dbReference type="EMBL" id="PHT64476.1"/>
    </source>
</evidence>
<evidence type="ECO:0000256" key="4">
    <source>
        <dbReference type="SAM" id="MobiDB-lite"/>
    </source>
</evidence>
<dbReference type="InterPro" id="IPR029047">
    <property type="entry name" value="HSP70_peptide-bd_sf"/>
</dbReference>
<feature type="region of interest" description="Disordered" evidence="4">
    <location>
        <begin position="262"/>
        <end position="283"/>
    </location>
</feature>
<dbReference type="Gene3D" id="2.60.34.10">
    <property type="entry name" value="Substrate Binding Domain Of DNAk, Chain A, domain 1"/>
    <property type="match status" value="2"/>
</dbReference>
<comment type="caution">
    <text evidence="5">The sequence shown here is derived from an EMBL/GenBank/DDBJ whole genome shotgun (WGS) entry which is preliminary data.</text>
</comment>
<dbReference type="GO" id="GO:0031072">
    <property type="term" value="F:heat shock protein binding"/>
    <property type="evidence" value="ECO:0000318"/>
    <property type="project" value="GO_Central"/>
</dbReference>
<reference evidence="5 6" key="1">
    <citation type="journal article" date="2014" name="Nat. Genet.">
        <title>Genome sequence of the hot pepper provides insights into the evolution of pungency in Capsicum species.</title>
        <authorList>
            <person name="Kim S."/>
            <person name="Park M."/>
            <person name="Yeom S.I."/>
            <person name="Kim Y.M."/>
            <person name="Lee J.M."/>
            <person name="Lee H.A."/>
            <person name="Seo E."/>
            <person name="Choi J."/>
            <person name="Cheong K."/>
            <person name="Kim K.T."/>
            <person name="Jung K."/>
            <person name="Lee G.W."/>
            <person name="Oh S.K."/>
            <person name="Bae C."/>
            <person name="Kim S.B."/>
            <person name="Lee H.Y."/>
            <person name="Kim S.Y."/>
            <person name="Kim M.S."/>
            <person name="Kang B.C."/>
            <person name="Jo Y.D."/>
            <person name="Yang H.B."/>
            <person name="Jeong H.J."/>
            <person name="Kang W.H."/>
            <person name="Kwon J.K."/>
            <person name="Shin C."/>
            <person name="Lim J.Y."/>
            <person name="Park J.H."/>
            <person name="Huh J.H."/>
            <person name="Kim J.S."/>
            <person name="Kim B.D."/>
            <person name="Cohen O."/>
            <person name="Paran I."/>
            <person name="Suh M.C."/>
            <person name="Lee S.B."/>
            <person name="Kim Y.K."/>
            <person name="Shin Y."/>
            <person name="Noh S.J."/>
            <person name="Park J."/>
            <person name="Seo Y.S."/>
            <person name="Kwon S.Y."/>
            <person name="Kim H.A."/>
            <person name="Park J.M."/>
            <person name="Kim H.J."/>
            <person name="Choi S.B."/>
            <person name="Bosland P.W."/>
            <person name="Reeves G."/>
            <person name="Jo S.H."/>
            <person name="Lee B.W."/>
            <person name="Cho H.T."/>
            <person name="Choi H.S."/>
            <person name="Lee M.S."/>
            <person name="Yu Y."/>
            <person name="Do Choi Y."/>
            <person name="Park B.S."/>
            <person name="van Deynze A."/>
            <person name="Ashrafi H."/>
            <person name="Hill T."/>
            <person name="Kim W.T."/>
            <person name="Pai H.S."/>
            <person name="Ahn H.K."/>
            <person name="Yeam I."/>
            <person name="Giovannoni J.J."/>
            <person name="Rose J.K."/>
            <person name="Sorensen I."/>
            <person name="Lee S.J."/>
            <person name="Kim R.W."/>
            <person name="Choi I.Y."/>
            <person name="Choi B.S."/>
            <person name="Lim J.S."/>
            <person name="Lee Y.H."/>
            <person name="Choi D."/>
        </authorList>
    </citation>
    <scope>NUCLEOTIDE SEQUENCE [LARGE SCALE GENOMIC DNA]</scope>
    <source>
        <strain evidence="6">cv. CM334</strain>
    </source>
</reference>